<feature type="transmembrane region" description="Helical" evidence="2">
    <location>
        <begin position="225"/>
        <end position="246"/>
    </location>
</feature>
<feature type="transmembrane region" description="Helical" evidence="2">
    <location>
        <begin position="66"/>
        <end position="84"/>
    </location>
</feature>
<keyword evidence="2" id="KW-0812">Transmembrane</keyword>
<keyword evidence="2" id="KW-0472">Membrane</keyword>
<dbReference type="Proteomes" id="UP001595997">
    <property type="component" value="Unassembled WGS sequence"/>
</dbReference>
<feature type="transmembrane region" description="Helical" evidence="2">
    <location>
        <begin position="149"/>
        <end position="168"/>
    </location>
</feature>
<feature type="transmembrane region" description="Helical" evidence="2">
    <location>
        <begin position="116"/>
        <end position="137"/>
    </location>
</feature>
<protein>
    <recommendedName>
        <fullName evidence="5">Integral membrane protein</fullName>
    </recommendedName>
</protein>
<evidence type="ECO:0000313" key="3">
    <source>
        <dbReference type="EMBL" id="MFC4496431.1"/>
    </source>
</evidence>
<feature type="transmembrane region" description="Helical" evidence="2">
    <location>
        <begin position="29"/>
        <end position="46"/>
    </location>
</feature>
<evidence type="ECO:0000256" key="2">
    <source>
        <dbReference type="SAM" id="Phobius"/>
    </source>
</evidence>
<sequence>MNGNPAVRQAPPRTARPRRVRPPLTEARRGLWAAAVTVALLGGTLFELLSRHDNLTFSWVWVHDALRAHGLLVGGAFAVAAGCLHGGREGRRGTGELFSSLPSSTLRRTALAATPAVLWPVAGYALTAAVAVTITAVHLEPPHGSPFPTLLVADAVAIGSLGLLGFLAGRLVPRLLAAPVLGGLTVLVLFAFAEQDLFPLGLRLHDDLSPLGAAATHWFPWDAPAWWFGPASVLWFGGTGAAALLAYAARRRLAVLSLAVALTGAGVLVGTGDGLWRTDPGATALTCTDSSPQVCMAQAHSSYLPHVSRALTGVTARLRAIPNTPDRLVEVPVGAAGRPVPGTHVPRRNEAALAEPALNFSDDPGYYAQEAAYRTAVHGCAKSPETHGTPVPDKYSGAVSAWLSASPDGPWGGGPSGKTLRRIEAMSRSERTAWLGDYFAAVRDCRPDRIKAP</sequence>
<evidence type="ECO:0000256" key="1">
    <source>
        <dbReference type="SAM" id="MobiDB-lite"/>
    </source>
</evidence>
<keyword evidence="2" id="KW-1133">Transmembrane helix</keyword>
<reference evidence="4" key="1">
    <citation type="journal article" date="2019" name="Int. J. Syst. Evol. Microbiol.">
        <title>The Global Catalogue of Microorganisms (GCM) 10K type strain sequencing project: providing services to taxonomists for standard genome sequencing and annotation.</title>
        <authorList>
            <consortium name="The Broad Institute Genomics Platform"/>
            <consortium name="The Broad Institute Genome Sequencing Center for Infectious Disease"/>
            <person name="Wu L."/>
            <person name="Ma J."/>
        </authorList>
    </citation>
    <scope>NUCLEOTIDE SEQUENCE [LARGE SCALE GENOMIC DNA]</scope>
    <source>
        <strain evidence="4">CGMCC 4.7357</strain>
    </source>
</reference>
<evidence type="ECO:0008006" key="5">
    <source>
        <dbReference type="Google" id="ProtNLM"/>
    </source>
</evidence>
<dbReference type="EMBL" id="JBHSFH010000010">
    <property type="protein sequence ID" value="MFC4496431.1"/>
    <property type="molecule type" value="Genomic_DNA"/>
</dbReference>
<name>A0ABV9AC37_9ACTN</name>
<accession>A0ABV9AC37</accession>
<gene>
    <name evidence="3" type="ORF">ACFPA8_20090</name>
</gene>
<dbReference type="RefSeq" id="WP_386450409.1">
    <property type="nucleotide sequence ID" value="NZ_JBHSFH010000010.1"/>
</dbReference>
<keyword evidence="4" id="KW-1185">Reference proteome</keyword>
<evidence type="ECO:0000313" key="4">
    <source>
        <dbReference type="Proteomes" id="UP001595997"/>
    </source>
</evidence>
<comment type="caution">
    <text evidence="3">The sequence shown here is derived from an EMBL/GenBank/DDBJ whole genome shotgun (WGS) entry which is preliminary data.</text>
</comment>
<organism evidence="3 4">
    <name type="scientific">Streptomyces ovatisporus</name>
    <dbReference type="NCBI Taxonomy" id="1128682"/>
    <lineage>
        <taxon>Bacteria</taxon>
        <taxon>Bacillati</taxon>
        <taxon>Actinomycetota</taxon>
        <taxon>Actinomycetes</taxon>
        <taxon>Kitasatosporales</taxon>
        <taxon>Streptomycetaceae</taxon>
        <taxon>Streptomyces</taxon>
    </lineage>
</organism>
<feature type="region of interest" description="Disordered" evidence="1">
    <location>
        <begin position="1"/>
        <end position="22"/>
    </location>
</feature>
<feature type="transmembrane region" description="Helical" evidence="2">
    <location>
        <begin position="253"/>
        <end position="276"/>
    </location>
</feature>
<feature type="transmembrane region" description="Helical" evidence="2">
    <location>
        <begin position="175"/>
        <end position="193"/>
    </location>
</feature>
<feature type="compositionally biased region" description="Low complexity" evidence="1">
    <location>
        <begin position="1"/>
        <end position="13"/>
    </location>
</feature>
<proteinExistence type="predicted"/>